<protein>
    <recommendedName>
        <fullName evidence="1">Beta-lactamase-related domain-containing protein</fullName>
    </recommendedName>
</protein>
<dbReference type="EMBL" id="FXBL01000004">
    <property type="protein sequence ID" value="SMH51481.1"/>
    <property type="molecule type" value="Genomic_DNA"/>
</dbReference>
<dbReference type="Proteomes" id="UP000193083">
    <property type="component" value="Unassembled WGS sequence"/>
</dbReference>
<sequence>MTTHSFRRQQINLANWRLQPYSQWTFQNAGEIVPSATIASRRKPETTLRALGGLASLPVDDLSGATSLEQFLARHSTDAFVVMRGGEFAAEWYSPHCDPSRPHLIFSITKSMTGLLAAALVERGMVAYETRTDEVLPEMRGSAFADATLRHLLDMQVSVDFVDDYLDTQGAFDRYRRAMLWNPEKGGADAPPLRGFLASLSKASHPHGTQHAYHSINTDMAGLFLEAATGRRFADLMSELVWKPLGAHSDAFITVDREGASRAAGGMSTTARDLARVGEMIRLRGAGIIAQAQMADIWSGGNSTIWAAGDQAWLFDGGSYRSCFYHDGRGCLAGIGIHGQWLWIDPSTETVIVRLSCEPVPVNEKLDHAVIAMLRAVAIAS</sequence>
<evidence type="ECO:0000313" key="3">
    <source>
        <dbReference type="Proteomes" id="UP000193083"/>
    </source>
</evidence>
<gene>
    <name evidence="2" type="ORF">SAMN02982922_4446</name>
</gene>
<dbReference type="Gene3D" id="3.40.710.10">
    <property type="entry name" value="DD-peptidase/beta-lactamase superfamily"/>
    <property type="match status" value="1"/>
</dbReference>
<dbReference type="InterPro" id="IPR012338">
    <property type="entry name" value="Beta-lactam/transpept-like"/>
</dbReference>
<name>A0A1X7PJ95_9HYPH</name>
<organism evidence="2 3">
    <name type="scientific">Mesorhizobium australicum</name>
    <dbReference type="NCBI Taxonomy" id="536018"/>
    <lineage>
        <taxon>Bacteria</taxon>
        <taxon>Pseudomonadati</taxon>
        <taxon>Pseudomonadota</taxon>
        <taxon>Alphaproteobacteria</taxon>
        <taxon>Hyphomicrobiales</taxon>
        <taxon>Phyllobacteriaceae</taxon>
        <taxon>Mesorhizobium</taxon>
    </lineage>
</organism>
<dbReference type="AlphaFoldDB" id="A0A1X7PJ95"/>
<dbReference type="OrthoDB" id="9814204at2"/>
<accession>A0A1X7PJ95</accession>
<dbReference type="InterPro" id="IPR001466">
    <property type="entry name" value="Beta-lactam-related"/>
</dbReference>
<evidence type="ECO:0000313" key="2">
    <source>
        <dbReference type="EMBL" id="SMH51481.1"/>
    </source>
</evidence>
<dbReference type="PANTHER" id="PTHR43283">
    <property type="entry name" value="BETA-LACTAMASE-RELATED"/>
    <property type="match status" value="1"/>
</dbReference>
<keyword evidence="3" id="KW-1185">Reference proteome</keyword>
<dbReference type="Pfam" id="PF00144">
    <property type="entry name" value="Beta-lactamase"/>
    <property type="match status" value="1"/>
</dbReference>
<reference evidence="2 3" key="1">
    <citation type="submission" date="2017-04" db="EMBL/GenBank/DDBJ databases">
        <authorList>
            <person name="Afonso C.L."/>
            <person name="Miller P.J."/>
            <person name="Scott M.A."/>
            <person name="Spackman E."/>
            <person name="Goraichik I."/>
            <person name="Dimitrov K.M."/>
            <person name="Suarez D.L."/>
            <person name="Swayne D.E."/>
        </authorList>
    </citation>
    <scope>NUCLEOTIDE SEQUENCE [LARGE SCALE GENOMIC DNA]</scope>
    <source>
        <strain evidence="2 3">B5P</strain>
    </source>
</reference>
<dbReference type="SUPFAM" id="SSF56601">
    <property type="entry name" value="beta-lactamase/transpeptidase-like"/>
    <property type="match status" value="1"/>
</dbReference>
<proteinExistence type="predicted"/>
<dbReference type="RefSeq" id="WP_085466136.1">
    <property type="nucleotide sequence ID" value="NZ_FXBL01000004.1"/>
</dbReference>
<dbReference type="PANTHER" id="PTHR43283:SF7">
    <property type="entry name" value="BETA-LACTAMASE-RELATED DOMAIN-CONTAINING PROTEIN"/>
    <property type="match status" value="1"/>
</dbReference>
<dbReference type="InterPro" id="IPR050789">
    <property type="entry name" value="Diverse_Enzym_Activities"/>
</dbReference>
<feature type="domain" description="Beta-lactamase-related" evidence="1">
    <location>
        <begin position="70"/>
        <end position="362"/>
    </location>
</feature>
<evidence type="ECO:0000259" key="1">
    <source>
        <dbReference type="Pfam" id="PF00144"/>
    </source>
</evidence>